<evidence type="ECO:0000313" key="1">
    <source>
        <dbReference type="EMBL" id="AZS30503.1"/>
    </source>
</evidence>
<protein>
    <submittedName>
        <fullName evidence="1">Phenylacetate--CoA ligase family protein</fullName>
    </submittedName>
</protein>
<dbReference type="Gene3D" id="3.40.50.12780">
    <property type="entry name" value="N-terminal domain of ligase-like"/>
    <property type="match status" value="1"/>
</dbReference>
<dbReference type="PANTHER" id="PTHR36932:SF1">
    <property type="entry name" value="CAPSULAR POLYSACCHARIDE BIOSYNTHESIS PROTEIN"/>
    <property type="match status" value="1"/>
</dbReference>
<accession>A0A3S9VVF9</accession>
<dbReference type="InterPro" id="IPR053158">
    <property type="entry name" value="CapK_Type1_Caps_Biosynth"/>
</dbReference>
<dbReference type="GO" id="GO:0016874">
    <property type="term" value="F:ligase activity"/>
    <property type="evidence" value="ECO:0007669"/>
    <property type="project" value="UniProtKB-KW"/>
</dbReference>
<dbReference type="SUPFAM" id="SSF56801">
    <property type="entry name" value="Acetyl-CoA synthetase-like"/>
    <property type="match status" value="1"/>
</dbReference>
<evidence type="ECO:0000313" key="2">
    <source>
        <dbReference type="Proteomes" id="UP000270673"/>
    </source>
</evidence>
<sequence>MTLLEVLRNQFFWGIDYLKGGYVRRAYNLLDNCESGKWTESEITEYQKKQLVFLLQHAKTTVPYYMEQKSFDINKWPVVSKFIIKENQDKFFSTKYKKEDLIVMSTSGSTGTPFRCYQNIEKKRHVNAEVLYYNGQTGYKIGRRIIYLRSVVQEIAKSAISQFAQNIYLLNCTDLSEAGIETKLKFIKKYTKGCGAMMMGYSSTLDAFRKYFDKYGFDKAKGCNLYGVVGGSTMLYDNTRNTIEKAFNCKCFSRYANEENGFLGQDGVKNNVFFMNRANYYVEVLKLDSDVPAEIGEIGRIVVTDLYNYAMPMLRYDTGDVGAWEKIECNGTERMAIGNFGGRVVDMIFNCNGETISPHSISTAMWKYQNVEQYQFAQIGKGIYEIRLNIVSSTKIDEEELKSSLKVIVGDGSTIMIKYVNEIPVLASGKRRYVVNEYTNELF</sequence>
<proteinExistence type="predicted"/>
<dbReference type="PANTHER" id="PTHR36932">
    <property type="entry name" value="CAPSULAR POLYSACCHARIDE BIOSYNTHESIS PROTEIN"/>
    <property type="match status" value="1"/>
</dbReference>
<name>A0A3S9VVF9_9BACT</name>
<keyword evidence="1" id="KW-0436">Ligase</keyword>
<dbReference type="OrthoDB" id="580775at2"/>
<dbReference type="InterPro" id="IPR042099">
    <property type="entry name" value="ANL_N_sf"/>
</dbReference>
<dbReference type="EMBL" id="CP032819">
    <property type="protein sequence ID" value="AZS30503.1"/>
    <property type="molecule type" value="Genomic_DNA"/>
</dbReference>
<dbReference type="KEGG" id="buy:D8S85_13740"/>
<gene>
    <name evidence="1" type="ORF">D8S85_13740</name>
</gene>
<dbReference type="RefSeq" id="WP_106481152.1">
    <property type="nucleotide sequence ID" value="NZ_CP032819.1"/>
</dbReference>
<dbReference type="AlphaFoldDB" id="A0A3S9VVF9"/>
<dbReference type="Proteomes" id="UP000270673">
    <property type="component" value="Chromosome"/>
</dbReference>
<reference evidence="1 2" key="1">
    <citation type="submission" date="2018-10" db="EMBL/GenBank/DDBJ databases">
        <title>Butyricimonas faecalis sp. nov., isolated from human faeces and emended description of the genus Butyricimonas.</title>
        <authorList>
            <person name="Le Roy T."/>
            <person name="Van der Smissen P."/>
            <person name="Paquot A."/>
            <person name="Delzenne N."/>
            <person name="Muccioli G."/>
            <person name="Collet J.-F."/>
            <person name="Cani P.D."/>
        </authorList>
    </citation>
    <scope>NUCLEOTIDE SEQUENCE [LARGE SCALE GENOMIC DNA]</scope>
    <source>
        <strain evidence="1 2">H184</strain>
    </source>
</reference>
<keyword evidence="2" id="KW-1185">Reference proteome</keyword>
<organism evidence="1 2">
    <name type="scientific">Butyricimonas faecalis</name>
    <dbReference type="NCBI Taxonomy" id="2093856"/>
    <lineage>
        <taxon>Bacteria</taxon>
        <taxon>Pseudomonadati</taxon>
        <taxon>Bacteroidota</taxon>
        <taxon>Bacteroidia</taxon>
        <taxon>Bacteroidales</taxon>
        <taxon>Odoribacteraceae</taxon>
        <taxon>Butyricimonas</taxon>
    </lineage>
</organism>